<evidence type="ECO:0000313" key="1">
    <source>
        <dbReference type="EMBL" id="VVA94319.1"/>
    </source>
</evidence>
<organism evidence="1 2">
    <name type="scientific">Arabis nemorensis</name>
    <dbReference type="NCBI Taxonomy" id="586526"/>
    <lineage>
        <taxon>Eukaryota</taxon>
        <taxon>Viridiplantae</taxon>
        <taxon>Streptophyta</taxon>
        <taxon>Embryophyta</taxon>
        <taxon>Tracheophyta</taxon>
        <taxon>Spermatophyta</taxon>
        <taxon>Magnoliopsida</taxon>
        <taxon>eudicotyledons</taxon>
        <taxon>Gunneridae</taxon>
        <taxon>Pentapetalae</taxon>
        <taxon>rosids</taxon>
        <taxon>malvids</taxon>
        <taxon>Brassicales</taxon>
        <taxon>Brassicaceae</taxon>
        <taxon>Arabideae</taxon>
        <taxon>Arabis</taxon>
    </lineage>
</organism>
<name>A0A565B0B0_9BRAS</name>
<keyword evidence="2" id="KW-1185">Reference proteome</keyword>
<dbReference type="PANTHER" id="PTHR33067">
    <property type="entry name" value="RNA-DIRECTED DNA POLYMERASE-RELATED"/>
    <property type="match status" value="1"/>
</dbReference>
<protein>
    <submittedName>
        <fullName evidence="1">Uncharacterized protein</fullName>
    </submittedName>
</protein>
<dbReference type="InterPro" id="IPR021109">
    <property type="entry name" value="Peptidase_aspartic_dom_sf"/>
</dbReference>
<proteinExistence type="predicted"/>
<comment type="caution">
    <text evidence="1">The sequence shown here is derived from an EMBL/GenBank/DDBJ whole genome shotgun (WGS) entry which is preliminary data.</text>
</comment>
<accession>A0A565B0B0</accession>
<dbReference type="OrthoDB" id="1100365at2759"/>
<sequence>MTRADPDTLCISEIYPTTLSVKMTDSSSPKIIGIVYNLNIQIGNTFIPTDFLVMESTSRDSTLLGRPFLVTTGAVFDMPKKRMVLTNVNKKKPYYAEWSLKCKGYPKCDCLNATTLSEARKKRKREEK</sequence>
<reference evidence="1" key="1">
    <citation type="submission" date="2019-07" db="EMBL/GenBank/DDBJ databases">
        <authorList>
            <person name="Dittberner H."/>
        </authorList>
    </citation>
    <scope>NUCLEOTIDE SEQUENCE [LARGE SCALE GENOMIC DNA]</scope>
</reference>
<dbReference type="EMBL" id="CABITT030000002">
    <property type="protein sequence ID" value="VVA94319.1"/>
    <property type="molecule type" value="Genomic_DNA"/>
</dbReference>
<dbReference type="Proteomes" id="UP000489600">
    <property type="component" value="Unassembled WGS sequence"/>
</dbReference>
<evidence type="ECO:0000313" key="2">
    <source>
        <dbReference type="Proteomes" id="UP000489600"/>
    </source>
</evidence>
<dbReference type="AlphaFoldDB" id="A0A565B0B0"/>
<dbReference type="Gene3D" id="2.40.70.10">
    <property type="entry name" value="Acid Proteases"/>
    <property type="match status" value="1"/>
</dbReference>
<gene>
    <name evidence="1" type="ORF">ANE_LOCUS4764</name>
</gene>
<dbReference type="PANTHER" id="PTHR33067:SF31">
    <property type="entry name" value="RNA-DIRECTED DNA POLYMERASE"/>
    <property type="match status" value="1"/>
</dbReference>